<proteinExistence type="inferred from homology"/>
<organism evidence="10 11">
    <name type="scientific">Microbacterium hominis</name>
    <dbReference type="NCBI Taxonomy" id="162426"/>
    <lineage>
        <taxon>Bacteria</taxon>
        <taxon>Bacillati</taxon>
        <taxon>Actinomycetota</taxon>
        <taxon>Actinomycetes</taxon>
        <taxon>Micrococcales</taxon>
        <taxon>Microbacteriaceae</taxon>
        <taxon>Microbacterium</taxon>
    </lineage>
</organism>
<keyword evidence="6 8" id="KW-0472">Membrane</keyword>
<feature type="transmembrane region" description="Helical" evidence="8">
    <location>
        <begin position="206"/>
        <end position="225"/>
    </location>
</feature>
<accession>A0A0B4CZC8</accession>
<dbReference type="Proteomes" id="UP000031202">
    <property type="component" value="Unassembled WGS sequence"/>
</dbReference>
<dbReference type="GO" id="GO:0016410">
    <property type="term" value="F:N-acyltransferase activity"/>
    <property type="evidence" value="ECO:0007669"/>
    <property type="project" value="UniProtKB-UniRule"/>
</dbReference>
<dbReference type="RefSeq" id="WP_039416056.1">
    <property type="nucleotide sequence ID" value="NZ_JWSZ01000012.1"/>
</dbReference>
<feature type="transmembrane region" description="Helical" evidence="8">
    <location>
        <begin position="63"/>
        <end position="83"/>
    </location>
</feature>
<dbReference type="InterPro" id="IPR036526">
    <property type="entry name" value="C-N_Hydrolase_sf"/>
</dbReference>
<evidence type="ECO:0000313" key="10">
    <source>
        <dbReference type="EMBL" id="KIC57405.1"/>
    </source>
</evidence>
<sequence>MSERLRPAASARPLLPLWAAAVVATVAGLVLTLAFPALSWWPVVFVAVPLALLTLVGRRTGGAFVVGLLFGVGLFFVNFSFTARYLGPVPWIALSALESVLTAVMAIPIAWAYRWMPRWAPGTAGRLIALPALVAGLWVSREELQGTFPYGGFPWTRIAVTQADSPLAHVTSWTGMSGLSFLIVFACAAAIEVARRGRAGSRPLAVLHLLPAAVTVLMLFLLPAFPTTDAGRIRVGAVQGNGPAGYFDQHAAYDVFRAQLAATRPIEDRDIDLLLWPEGGIDADPLSNTSVRTALDALAARVGAPLLVSGVTQRGEQYFNSSLLWQAGAQNPTALYDKRHPVPFGEYVPDRWFYNMLAPDLIGLIQREYTPGTTTPMFDVDGVGVGLAICFDVIYDDVIREGALAGAQVYMFQTNNADFRGTDENLQQLAFARIRAVESGRAVVNLSTVGTSQVIGPDGRTIDALPADEPGAMVTDVPLRTGLTPGILFGGAIQALLGWGSVVMLALVGVIVRARARTPKTPTPGGAGVEAGE</sequence>
<feature type="transmembrane region" description="Helical" evidence="8">
    <location>
        <begin position="123"/>
        <end position="140"/>
    </location>
</feature>
<comment type="function">
    <text evidence="8">Catalyzes the phospholipid dependent N-acylation of the N-terminal cysteine of apolipoprotein, the last step in lipoprotein maturation.</text>
</comment>
<evidence type="ECO:0000256" key="6">
    <source>
        <dbReference type="ARBA" id="ARBA00023136"/>
    </source>
</evidence>
<keyword evidence="7 8" id="KW-0012">Acyltransferase</keyword>
<dbReference type="PROSITE" id="PS50263">
    <property type="entry name" value="CN_HYDROLASE"/>
    <property type="match status" value="1"/>
</dbReference>
<reference evidence="10 11" key="1">
    <citation type="submission" date="2014-12" db="EMBL/GenBank/DDBJ databases">
        <title>Genome sequencing of Microbacterium hominis TPW29.</title>
        <authorList>
            <person name="Tan P.W."/>
            <person name="Chan K.-G."/>
        </authorList>
    </citation>
    <scope>NUCLEOTIDE SEQUENCE [LARGE SCALE GENOMIC DNA]</scope>
    <source>
        <strain evidence="10 11">TPW29</strain>
    </source>
</reference>
<dbReference type="HAMAP" id="MF_01148">
    <property type="entry name" value="Lnt"/>
    <property type="match status" value="1"/>
</dbReference>
<dbReference type="InterPro" id="IPR004563">
    <property type="entry name" value="Apolipo_AcylTrfase"/>
</dbReference>
<dbReference type="UniPathway" id="UPA00666"/>
<dbReference type="EC" id="2.3.1.269" evidence="8"/>
<name>A0A0B4CZC8_9MICO</name>
<dbReference type="PANTHER" id="PTHR38686">
    <property type="entry name" value="APOLIPOPROTEIN N-ACYLTRANSFERASE"/>
    <property type="match status" value="1"/>
</dbReference>
<comment type="subcellular location">
    <subcellularLocation>
        <location evidence="1 8">Cell membrane</location>
        <topology evidence="1 8">Multi-pass membrane protein</topology>
    </subcellularLocation>
</comment>
<feature type="transmembrane region" description="Helical" evidence="8">
    <location>
        <begin position="14"/>
        <end position="34"/>
    </location>
</feature>
<evidence type="ECO:0000256" key="7">
    <source>
        <dbReference type="ARBA" id="ARBA00023315"/>
    </source>
</evidence>
<keyword evidence="4 8" id="KW-0812">Transmembrane</keyword>
<evidence type="ECO:0000256" key="4">
    <source>
        <dbReference type="ARBA" id="ARBA00022692"/>
    </source>
</evidence>
<feature type="transmembrane region" description="Helical" evidence="8">
    <location>
        <begin position="173"/>
        <end position="194"/>
    </location>
</feature>
<keyword evidence="3 8" id="KW-0808">Transferase</keyword>
<feature type="transmembrane region" description="Helical" evidence="8">
    <location>
        <begin position="89"/>
        <end position="111"/>
    </location>
</feature>
<dbReference type="InterPro" id="IPR045378">
    <property type="entry name" value="LNT_N"/>
</dbReference>
<keyword evidence="2 8" id="KW-1003">Cell membrane</keyword>
<dbReference type="NCBIfam" id="TIGR00546">
    <property type="entry name" value="lnt"/>
    <property type="match status" value="1"/>
</dbReference>
<dbReference type="GO" id="GO:0005886">
    <property type="term" value="C:plasma membrane"/>
    <property type="evidence" value="ECO:0007669"/>
    <property type="project" value="UniProtKB-SubCell"/>
</dbReference>
<evidence type="ECO:0000256" key="1">
    <source>
        <dbReference type="ARBA" id="ARBA00004651"/>
    </source>
</evidence>
<dbReference type="Pfam" id="PF20154">
    <property type="entry name" value="LNT_N"/>
    <property type="match status" value="1"/>
</dbReference>
<dbReference type="PANTHER" id="PTHR38686:SF1">
    <property type="entry name" value="APOLIPOPROTEIN N-ACYLTRANSFERASE"/>
    <property type="match status" value="1"/>
</dbReference>
<evidence type="ECO:0000259" key="9">
    <source>
        <dbReference type="PROSITE" id="PS50263"/>
    </source>
</evidence>
<dbReference type="Gene3D" id="3.60.110.10">
    <property type="entry name" value="Carbon-nitrogen hydrolase"/>
    <property type="match status" value="1"/>
</dbReference>
<gene>
    <name evidence="8" type="primary">lnt</name>
    <name evidence="10" type="ORF">RM52_10320</name>
</gene>
<dbReference type="EMBL" id="JWSZ01000012">
    <property type="protein sequence ID" value="KIC57405.1"/>
    <property type="molecule type" value="Genomic_DNA"/>
</dbReference>
<feature type="transmembrane region" description="Helical" evidence="8">
    <location>
        <begin position="40"/>
        <end position="56"/>
    </location>
</feature>
<dbReference type="GO" id="GO:0042158">
    <property type="term" value="P:lipoprotein biosynthetic process"/>
    <property type="evidence" value="ECO:0007669"/>
    <property type="project" value="UniProtKB-UniRule"/>
</dbReference>
<evidence type="ECO:0000256" key="5">
    <source>
        <dbReference type="ARBA" id="ARBA00022989"/>
    </source>
</evidence>
<evidence type="ECO:0000313" key="11">
    <source>
        <dbReference type="Proteomes" id="UP000031202"/>
    </source>
</evidence>
<evidence type="ECO:0000256" key="8">
    <source>
        <dbReference type="HAMAP-Rule" id="MF_01148"/>
    </source>
</evidence>
<feature type="transmembrane region" description="Helical" evidence="8">
    <location>
        <begin position="487"/>
        <end position="512"/>
    </location>
</feature>
<comment type="similarity">
    <text evidence="8">Belongs to the CN hydrolase family. Apolipoprotein N-acyltransferase subfamily.</text>
</comment>
<dbReference type="CDD" id="cd07571">
    <property type="entry name" value="ALP_N-acyl_transferase"/>
    <property type="match status" value="1"/>
</dbReference>
<comment type="pathway">
    <text evidence="8">Protein modification; lipoprotein biosynthesis (N-acyl transfer).</text>
</comment>
<dbReference type="InterPro" id="IPR003010">
    <property type="entry name" value="C-N_Hydrolase"/>
</dbReference>
<comment type="catalytic activity">
    <reaction evidence="8">
        <text>N-terminal S-1,2-diacyl-sn-glyceryl-L-cysteinyl-[lipoprotein] + a glycerophospholipid = N-acyl-S-1,2-diacyl-sn-glyceryl-L-cysteinyl-[lipoprotein] + a 2-acyl-sn-glycero-3-phospholipid + H(+)</text>
        <dbReference type="Rhea" id="RHEA:48228"/>
        <dbReference type="Rhea" id="RHEA-COMP:14681"/>
        <dbReference type="Rhea" id="RHEA-COMP:14684"/>
        <dbReference type="ChEBI" id="CHEBI:15378"/>
        <dbReference type="ChEBI" id="CHEBI:136912"/>
        <dbReference type="ChEBI" id="CHEBI:140656"/>
        <dbReference type="ChEBI" id="CHEBI:140657"/>
        <dbReference type="ChEBI" id="CHEBI:140660"/>
        <dbReference type="EC" id="2.3.1.269"/>
    </reaction>
</comment>
<dbReference type="SUPFAM" id="SSF56317">
    <property type="entry name" value="Carbon-nitrogen hydrolase"/>
    <property type="match status" value="1"/>
</dbReference>
<evidence type="ECO:0000256" key="3">
    <source>
        <dbReference type="ARBA" id="ARBA00022679"/>
    </source>
</evidence>
<evidence type="ECO:0000256" key="2">
    <source>
        <dbReference type="ARBA" id="ARBA00022475"/>
    </source>
</evidence>
<dbReference type="Pfam" id="PF00795">
    <property type="entry name" value="CN_hydrolase"/>
    <property type="match status" value="1"/>
</dbReference>
<comment type="caution">
    <text evidence="10">The sequence shown here is derived from an EMBL/GenBank/DDBJ whole genome shotgun (WGS) entry which is preliminary data.</text>
</comment>
<feature type="domain" description="CN hydrolase" evidence="9">
    <location>
        <begin position="233"/>
        <end position="479"/>
    </location>
</feature>
<dbReference type="AlphaFoldDB" id="A0A0B4CZC8"/>
<keyword evidence="5 8" id="KW-1133">Transmembrane helix</keyword>
<protein>
    <recommendedName>
        <fullName evidence="8">Apolipoprotein N-acyltransferase</fullName>
        <shortName evidence="8">ALP N-acyltransferase</shortName>
        <ecNumber evidence="8">2.3.1.269</ecNumber>
    </recommendedName>
</protein>